<dbReference type="EMBL" id="MAAO01000004">
    <property type="protein sequence ID" value="OUR98667.1"/>
    <property type="molecule type" value="Genomic_DNA"/>
</dbReference>
<organism evidence="1 2">
    <name type="scientific">Halobacteriovorax marinus</name>
    <dbReference type="NCBI Taxonomy" id="97084"/>
    <lineage>
        <taxon>Bacteria</taxon>
        <taxon>Pseudomonadati</taxon>
        <taxon>Bdellovibrionota</taxon>
        <taxon>Bacteriovoracia</taxon>
        <taxon>Bacteriovoracales</taxon>
        <taxon>Halobacteriovoraceae</taxon>
        <taxon>Halobacteriovorax</taxon>
    </lineage>
</organism>
<accession>A0A1Y5FAU0</accession>
<protein>
    <submittedName>
        <fullName evidence="1">Uncharacterized protein</fullName>
    </submittedName>
</protein>
<evidence type="ECO:0000313" key="2">
    <source>
        <dbReference type="Proteomes" id="UP000196531"/>
    </source>
</evidence>
<name>A0A1Y5FAU0_9BACT</name>
<gene>
    <name evidence="1" type="ORF">A9Q84_04415</name>
</gene>
<proteinExistence type="predicted"/>
<reference evidence="2" key="1">
    <citation type="journal article" date="2017" name="Proc. Natl. Acad. Sci. U.S.A.">
        <title>Simulation of Deepwater Horizon oil plume reveals substrate specialization within a complex community of hydrocarbon-degraders.</title>
        <authorList>
            <person name="Hu P."/>
            <person name="Dubinsky E.A."/>
            <person name="Probst A.J."/>
            <person name="Wang J."/>
            <person name="Sieber C.M.K."/>
            <person name="Tom L.M."/>
            <person name="Gardinali P."/>
            <person name="Banfield J.F."/>
            <person name="Atlas R.M."/>
            <person name="Andersen G.L."/>
        </authorList>
    </citation>
    <scope>NUCLEOTIDE SEQUENCE [LARGE SCALE GENOMIC DNA]</scope>
</reference>
<sequence>MFMAIAVENAHHPANQSNYRVWHLELDASGNVLSIGSKTREELIQSLFQHYREKGQSNWKAFLKNRDESTVIELYDFISLNPNENTHFGNLPTLSEFQKTLEQLELKMEMTPIAA</sequence>
<dbReference type="Proteomes" id="UP000196531">
    <property type="component" value="Unassembled WGS sequence"/>
</dbReference>
<evidence type="ECO:0000313" key="1">
    <source>
        <dbReference type="EMBL" id="OUR98667.1"/>
    </source>
</evidence>
<comment type="caution">
    <text evidence="1">The sequence shown here is derived from an EMBL/GenBank/DDBJ whole genome shotgun (WGS) entry which is preliminary data.</text>
</comment>
<dbReference type="AlphaFoldDB" id="A0A1Y5FAU0"/>